<evidence type="ECO:0000256" key="5">
    <source>
        <dbReference type="ARBA" id="ARBA00022692"/>
    </source>
</evidence>
<evidence type="ECO:0000256" key="1">
    <source>
        <dbReference type="ARBA" id="ARBA00004533"/>
    </source>
</evidence>
<keyword evidence="6" id="KW-0653">Protein transport</keyword>
<dbReference type="Pfam" id="PF11356">
    <property type="entry name" value="T2SSC"/>
    <property type="match status" value="1"/>
</dbReference>
<organism evidence="10 11">
    <name type="scientific">Yersinia bercovieri</name>
    <dbReference type="NCBI Taxonomy" id="634"/>
    <lineage>
        <taxon>Bacteria</taxon>
        <taxon>Pseudomonadati</taxon>
        <taxon>Pseudomonadota</taxon>
        <taxon>Gammaproteobacteria</taxon>
        <taxon>Enterobacterales</taxon>
        <taxon>Yersiniaceae</taxon>
        <taxon>Yersinia</taxon>
    </lineage>
</organism>
<dbReference type="GO" id="GO:0005886">
    <property type="term" value="C:plasma membrane"/>
    <property type="evidence" value="ECO:0007669"/>
    <property type="project" value="UniProtKB-SubCell"/>
</dbReference>
<keyword evidence="3" id="KW-1003">Cell membrane</keyword>
<keyword evidence="4" id="KW-0997">Cell inner membrane</keyword>
<evidence type="ECO:0000313" key="10">
    <source>
        <dbReference type="EMBL" id="PHZ27988.1"/>
    </source>
</evidence>
<feature type="domain" description="Type II secretion system protein GspC N-terminal" evidence="9">
    <location>
        <begin position="21"/>
        <end position="125"/>
    </location>
</feature>
<gene>
    <name evidence="10" type="ORF">CS533_08720</name>
</gene>
<dbReference type="AlphaFoldDB" id="A0A2G4U3U8"/>
<sequence length="128" mass="14479">MTQVESPTLVTYEGYSGGDEKENNSIKMIAKIKKMMLFSQKRFDDNSKGIVNVIDNNANYPIYTGEVKLVGILEHTDETKSIAILQSNGRQKSYFIHDEISDGTTIVKILTDKIILNKKGSYFLLRIL</sequence>
<dbReference type="Proteomes" id="UP000229378">
    <property type="component" value="Unassembled WGS sequence"/>
</dbReference>
<keyword evidence="8" id="KW-0472">Membrane</keyword>
<dbReference type="InterPro" id="IPR024961">
    <property type="entry name" value="T2SS_GspC_N"/>
</dbReference>
<comment type="caution">
    <text evidence="10">The sequence shown here is derived from an EMBL/GenBank/DDBJ whole genome shotgun (WGS) entry which is preliminary data.</text>
</comment>
<evidence type="ECO:0000259" key="9">
    <source>
        <dbReference type="Pfam" id="PF11356"/>
    </source>
</evidence>
<keyword evidence="2" id="KW-0813">Transport</keyword>
<dbReference type="Gene3D" id="2.30.30.830">
    <property type="match status" value="1"/>
</dbReference>
<comment type="subcellular location">
    <subcellularLocation>
        <location evidence="1">Cell inner membrane</location>
    </subcellularLocation>
</comment>
<dbReference type="EMBL" id="PEHN01000006">
    <property type="protein sequence ID" value="PHZ27988.1"/>
    <property type="molecule type" value="Genomic_DNA"/>
</dbReference>
<evidence type="ECO:0000313" key="11">
    <source>
        <dbReference type="Proteomes" id="UP000229378"/>
    </source>
</evidence>
<evidence type="ECO:0000256" key="4">
    <source>
        <dbReference type="ARBA" id="ARBA00022519"/>
    </source>
</evidence>
<keyword evidence="7" id="KW-1133">Transmembrane helix</keyword>
<evidence type="ECO:0000256" key="7">
    <source>
        <dbReference type="ARBA" id="ARBA00022989"/>
    </source>
</evidence>
<keyword evidence="5" id="KW-0812">Transmembrane</keyword>
<evidence type="ECO:0000256" key="6">
    <source>
        <dbReference type="ARBA" id="ARBA00022927"/>
    </source>
</evidence>
<dbReference type="GO" id="GO:0015031">
    <property type="term" value="P:protein transport"/>
    <property type="evidence" value="ECO:0007669"/>
    <property type="project" value="UniProtKB-KW"/>
</dbReference>
<evidence type="ECO:0000256" key="8">
    <source>
        <dbReference type="ARBA" id="ARBA00023136"/>
    </source>
</evidence>
<accession>A0A2G4U3U8</accession>
<reference evidence="10 11" key="1">
    <citation type="submission" date="2017-10" db="EMBL/GenBank/DDBJ databases">
        <authorList>
            <person name="Banno H."/>
            <person name="Chua N.-H."/>
        </authorList>
    </citation>
    <scope>NUCLEOTIDE SEQUENCE [LARGE SCALE GENOMIC DNA]</scope>
    <source>
        <strain evidence="10 11">SCPM-O-B-7607</strain>
    </source>
</reference>
<name>A0A2G4U3U8_YERBE</name>
<evidence type="ECO:0000256" key="3">
    <source>
        <dbReference type="ARBA" id="ARBA00022475"/>
    </source>
</evidence>
<proteinExistence type="predicted"/>
<evidence type="ECO:0000256" key="2">
    <source>
        <dbReference type="ARBA" id="ARBA00022448"/>
    </source>
</evidence>
<protein>
    <submittedName>
        <fullName evidence="10">General secretion pathway protein GspC</fullName>
    </submittedName>
</protein>